<evidence type="ECO:0000313" key="2">
    <source>
        <dbReference type="EMBL" id="MBU9739244.1"/>
    </source>
</evidence>
<keyword evidence="3" id="KW-1185">Reference proteome</keyword>
<protein>
    <submittedName>
        <fullName evidence="2">Uncharacterized protein</fullName>
    </submittedName>
</protein>
<feature type="signal peptide" evidence="1">
    <location>
        <begin position="1"/>
        <end position="20"/>
    </location>
</feature>
<evidence type="ECO:0000256" key="1">
    <source>
        <dbReference type="SAM" id="SignalP"/>
    </source>
</evidence>
<name>A0A949K2Y1_9FIRM</name>
<feature type="chain" id="PRO_5039059370" evidence="1">
    <location>
        <begin position="21"/>
        <end position="224"/>
    </location>
</feature>
<dbReference type="EMBL" id="JAHQCW010000054">
    <property type="protein sequence ID" value="MBU9739244.1"/>
    <property type="molecule type" value="Genomic_DNA"/>
</dbReference>
<dbReference type="Proteomes" id="UP000712157">
    <property type="component" value="Unassembled WGS sequence"/>
</dbReference>
<proteinExistence type="predicted"/>
<reference evidence="2" key="1">
    <citation type="submission" date="2021-06" db="EMBL/GenBank/DDBJ databases">
        <title>Description of novel taxa of the family Lachnospiraceae.</title>
        <authorList>
            <person name="Chaplin A.V."/>
            <person name="Sokolova S.R."/>
            <person name="Pikina A.P."/>
            <person name="Korzhanova M."/>
            <person name="Belova V."/>
            <person name="Korostin D."/>
            <person name="Efimov B.A."/>
        </authorList>
    </citation>
    <scope>NUCLEOTIDE SEQUENCE</scope>
    <source>
        <strain evidence="2">ASD5720</strain>
    </source>
</reference>
<dbReference type="AlphaFoldDB" id="A0A949K2Y1"/>
<gene>
    <name evidence="2" type="ORF">KTH89_22170</name>
</gene>
<dbReference type="RefSeq" id="WP_238723142.1">
    <property type="nucleotide sequence ID" value="NZ_JAHQCW010000054.1"/>
</dbReference>
<evidence type="ECO:0000313" key="3">
    <source>
        <dbReference type="Proteomes" id="UP000712157"/>
    </source>
</evidence>
<comment type="caution">
    <text evidence="2">The sequence shown here is derived from an EMBL/GenBank/DDBJ whole genome shotgun (WGS) entry which is preliminary data.</text>
</comment>
<accession>A0A949K2Y1</accession>
<sequence length="224" mass="25535">MKNNNNTVLIAFICSLFICALMTQEVSGKMPAHTGNRQTNTIVREELTPDELESCRAPGQLGATAAYHYNVDEKCKAVNIFLETWDDGKLVHIEEKQIPVAAGENSEGEITVSFGNDSSRLNQVRAVNWKVGMTEHRQLKHTEWKTGIPENREYSGMRTDFRDQHMEKARFPLTDQEKIILARVDYHTEGNRAVIVSDLANTAIQTDSPEVRYLLKCSFRYERE</sequence>
<organism evidence="2 3">
    <name type="scientific">Diplocloster agilis</name>
    <dbReference type="NCBI Taxonomy" id="2850323"/>
    <lineage>
        <taxon>Bacteria</taxon>
        <taxon>Bacillati</taxon>
        <taxon>Bacillota</taxon>
        <taxon>Clostridia</taxon>
        <taxon>Lachnospirales</taxon>
        <taxon>Lachnospiraceae</taxon>
        <taxon>Diplocloster</taxon>
    </lineage>
</organism>
<keyword evidence="1" id="KW-0732">Signal</keyword>